<evidence type="ECO:0000313" key="5">
    <source>
        <dbReference type="Proteomes" id="UP000183063"/>
    </source>
</evidence>
<dbReference type="CDD" id="cd07814">
    <property type="entry name" value="SRPBCC_CalC_Aha1-like"/>
    <property type="match status" value="1"/>
</dbReference>
<evidence type="ECO:0000313" key="4">
    <source>
        <dbReference type="EMBL" id="SEN31900.1"/>
    </source>
</evidence>
<dbReference type="STRING" id="501024.RTCCBAU85039_0324"/>
<sequence>MNHAVNPDTQAIVVDDVFPHAPAVIWKALTSGELIGRWLMAPTGFEPAVGSHFTFQTKPAGEWDGTIHCEVLEVVPNERLSYAWKGGHEGNDGYGSKLETVVTFTLSTAETGTRLRLTHSGFVLPKNDTAYRNMSEGWKKVVKNLDRVVAEEASSQRLH</sequence>
<evidence type="ECO:0000256" key="1">
    <source>
        <dbReference type="ARBA" id="ARBA00006817"/>
    </source>
</evidence>
<dbReference type="SUPFAM" id="SSF55961">
    <property type="entry name" value="Bet v1-like"/>
    <property type="match status" value="1"/>
</dbReference>
<accession>A0A1H8FK03</accession>
<dbReference type="Proteomes" id="UP000198939">
    <property type="component" value="Unassembled WGS sequence"/>
</dbReference>
<reference evidence="4 6" key="1">
    <citation type="submission" date="2016-10" db="EMBL/GenBank/DDBJ databases">
        <authorList>
            <person name="Varghese N."/>
            <person name="Submissions S."/>
        </authorList>
    </citation>
    <scope>NUCLEOTIDE SEQUENCE [LARGE SCALE GENOMIC DNA]</scope>
    <source>
        <strain evidence="4 6">CGMCC 1.7071</strain>
    </source>
</reference>
<keyword evidence="6" id="KW-1185">Reference proteome</keyword>
<dbReference type="RefSeq" id="WP_072369824.1">
    <property type="nucleotide sequence ID" value="NZ_FNXB01000001.1"/>
</dbReference>
<dbReference type="Proteomes" id="UP000183063">
    <property type="component" value="Unassembled WGS sequence"/>
</dbReference>
<evidence type="ECO:0000313" key="3">
    <source>
        <dbReference type="EMBL" id="SEH42681.1"/>
    </source>
</evidence>
<dbReference type="EMBL" id="FOCV01000003">
    <property type="protein sequence ID" value="SEN31900.1"/>
    <property type="molecule type" value="Genomic_DNA"/>
</dbReference>
<dbReference type="Gene3D" id="3.30.530.20">
    <property type="match status" value="1"/>
</dbReference>
<dbReference type="Pfam" id="PF08327">
    <property type="entry name" value="AHSA1"/>
    <property type="match status" value="1"/>
</dbReference>
<dbReference type="InterPro" id="IPR013538">
    <property type="entry name" value="ASHA1/2-like_C"/>
</dbReference>
<feature type="domain" description="Activator of Hsp90 ATPase homologue 1/2-like C-terminal" evidence="2">
    <location>
        <begin position="21"/>
        <end position="149"/>
    </location>
</feature>
<name>A0A1H8FK03_9HYPH</name>
<dbReference type="AlphaFoldDB" id="A0A1H8FK03"/>
<dbReference type="OrthoDB" id="9803476at2"/>
<evidence type="ECO:0000313" key="6">
    <source>
        <dbReference type="Proteomes" id="UP000198939"/>
    </source>
</evidence>
<organism evidence="3 5">
    <name type="scientific">Rhizobium tibeticum</name>
    <dbReference type="NCBI Taxonomy" id="501024"/>
    <lineage>
        <taxon>Bacteria</taxon>
        <taxon>Pseudomonadati</taxon>
        <taxon>Pseudomonadota</taxon>
        <taxon>Alphaproteobacteria</taxon>
        <taxon>Hyphomicrobiales</taxon>
        <taxon>Rhizobiaceae</taxon>
        <taxon>Rhizobium/Agrobacterium group</taxon>
        <taxon>Rhizobium</taxon>
    </lineage>
</organism>
<evidence type="ECO:0000259" key="2">
    <source>
        <dbReference type="Pfam" id="PF08327"/>
    </source>
</evidence>
<dbReference type="EMBL" id="FNXB01000001">
    <property type="protein sequence ID" value="SEH42681.1"/>
    <property type="molecule type" value="Genomic_DNA"/>
</dbReference>
<comment type="similarity">
    <text evidence="1">Belongs to the AHA1 family.</text>
</comment>
<reference evidence="5" key="2">
    <citation type="submission" date="2016-10" db="EMBL/GenBank/DDBJ databases">
        <authorList>
            <person name="Wibberg D."/>
        </authorList>
    </citation>
    <scope>NUCLEOTIDE SEQUENCE [LARGE SCALE GENOMIC DNA]</scope>
</reference>
<protein>
    <submittedName>
        <fullName evidence="3">Activator of HSP90 ATPase</fullName>
    </submittedName>
    <submittedName>
        <fullName evidence="4">Uncharacterized conserved protein YndB, AHSA1/START domain</fullName>
    </submittedName>
</protein>
<dbReference type="InterPro" id="IPR023393">
    <property type="entry name" value="START-like_dom_sf"/>
</dbReference>
<reference evidence="3" key="3">
    <citation type="submission" date="2016-10" db="EMBL/GenBank/DDBJ databases">
        <authorList>
            <person name="de Groot N.N."/>
        </authorList>
    </citation>
    <scope>NUCLEOTIDE SEQUENCE [LARGE SCALE GENOMIC DNA]</scope>
    <source>
        <strain evidence="3">CCBAU85039</strain>
    </source>
</reference>
<gene>
    <name evidence="3" type="ORF">RTCCBAU85039_0324</name>
    <name evidence="4" type="ORF">SAMN05216228_1003331</name>
</gene>
<proteinExistence type="inferred from homology"/>